<comment type="caution">
    <text evidence="2">The sequence shown here is derived from an EMBL/GenBank/DDBJ whole genome shotgun (WGS) entry which is preliminary data.</text>
</comment>
<feature type="domain" description="DUF4422" evidence="1">
    <location>
        <begin position="5"/>
        <end position="215"/>
    </location>
</feature>
<dbReference type="EMBL" id="JAHBBH010000042">
    <property type="protein sequence ID" value="MBW3093430.1"/>
    <property type="molecule type" value="Genomic_DNA"/>
</dbReference>
<protein>
    <submittedName>
        <fullName evidence="2">DUF4422 domain-containing protein</fullName>
    </submittedName>
</protein>
<gene>
    <name evidence="2" type="ORF">KIH79_10960</name>
</gene>
<proteinExistence type="predicted"/>
<dbReference type="InterPro" id="IPR025536">
    <property type="entry name" value="DUF4422"/>
</dbReference>
<evidence type="ECO:0000313" key="2">
    <source>
        <dbReference type="EMBL" id="MBW3093430.1"/>
    </source>
</evidence>
<evidence type="ECO:0000259" key="1">
    <source>
        <dbReference type="Pfam" id="PF14393"/>
    </source>
</evidence>
<accession>A0ABS6WI52</accession>
<dbReference type="Pfam" id="PF14393">
    <property type="entry name" value="DUF4422"/>
    <property type="match status" value="1"/>
</dbReference>
<reference evidence="2 3" key="1">
    <citation type="submission" date="2021-05" db="EMBL/GenBank/DDBJ databases">
        <title>Phylogenetic classification of ten novel species belonging to the genus Bifidobacterium comprising B. colchicus sp. nov., B. abeli sp. nov., B. bicoloris sp. nov., B. guerezis sp. nov., B. rosaliae sp. nov., B. santillanensis sp. nov., B. argentati sp. nov., B. amazzoni sp. nov., B. pluviali sp. nov., and B. pinnaculum sp. nov.</title>
        <authorList>
            <person name="Lugli G.A."/>
            <person name="Ruiz Garcia L."/>
            <person name="Margolles A."/>
            <person name="Ventura M."/>
        </authorList>
    </citation>
    <scope>NUCLEOTIDE SEQUENCE [LARGE SCALE GENOMIC DNA]</scope>
    <source>
        <strain evidence="2 3">82T10</strain>
    </source>
</reference>
<name>A0ABS6WI52_9BIFI</name>
<dbReference type="RefSeq" id="WP_219059403.1">
    <property type="nucleotide sequence ID" value="NZ_JAHBBH010000042.1"/>
</dbReference>
<organism evidence="2 3">
    <name type="scientific">Bifidobacterium miconis</name>
    <dbReference type="NCBI Taxonomy" id="2834435"/>
    <lineage>
        <taxon>Bacteria</taxon>
        <taxon>Bacillati</taxon>
        <taxon>Actinomycetota</taxon>
        <taxon>Actinomycetes</taxon>
        <taxon>Bifidobacteriales</taxon>
        <taxon>Bifidobacteriaceae</taxon>
        <taxon>Bifidobacterium</taxon>
    </lineage>
</organism>
<dbReference type="Proteomes" id="UP000700815">
    <property type="component" value="Unassembled WGS sequence"/>
</dbReference>
<keyword evidence="3" id="KW-1185">Reference proteome</keyword>
<evidence type="ECO:0000313" key="3">
    <source>
        <dbReference type="Proteomes" id="UP000700815"/>
    </source>
</evidence>
<sequence length="247" mass="29453">MNTDVYIISHKDYDFPKMKSYFTVLAGANKNSANLMYTDNVGDNISDLNYRYCELTAQYWVWKNIINSNNVGFVHYRRFFYQNPLSKKIVSTSQFSSDLSEYDIILPEPHYLKLTVRDHYKKYHHIDDLNRIGNIISEISPKYLTSYTDLMNRHGICLYNMFISRRYVFDEYMTWLFSILKSFTQASDVSHYSAYNQRLEGFLSERLLNVWVGANDFKVKYYPVFVNDENHFIETANNMCKRLIFRS</sequence>